<keyword evidence="2" id="KW-1185">Reference proteome</keyword>
<dbReference type="Proteomes" id="UP001148737">
    <property type="component" value="Unassembled WGS sequence"/>
</dbReference>
<reference evidence="1" key="1">
    <citation type="submission" date="2022-07" db="EMBL/GenBank/DDBJ databases">
        <title>Genome Sequence of Lecanicillium saksenae.</title>
        <authorList>
            <person name="Buettner E."/>
        </authorList>
    </citation>
    <scope>NUCLEOTIDE SEQUENCE</scope>
    <source>
        <strain evidence="1">VT-O1</strain>
    </source>
</reference>
<organism evidence="1 2">
    <name type="scientific">Lecanicillium saksenae</name>
    <dbReference type="NCBI Taxonomy" id="468837"/>
    <lineage>
        <taxon>Eukaryota</taxon>
        <taxon>Fungi</taxon>
        <taxon>Dikarya</taxon>
        <taxon>Ascomycota</taxon>
        <taxon>Pezizomycotina</taxon>
        <taxon>Sordariomycetes</taxon>
        <taxon>Hypocreomycetidae</taxon>
        <taxon>Hypocreales</taxon>
        <taxon>Cordycipitaceae</taxon>
        <taxon>Lecanicillium</taxon>
    </lineage>
</organism>
<accession>A0ACC1QCZ2</accession>
<proteinExistence type="predicted"/>
<name>A0ACC1QCZ2_9HYPO</name>
<comment type="caution">
    <text evidence="1">The sequence shown here is derived from an EMBL/GenBank/DDBJ whole genome shotgun (WGS) entry which is preliminary data.</text>
</comment>
<protein>
    <submittedName>
        <fullName evidence="1">Uncharacterized protein</fullName>
    </submittedName>
</protein>
<dbReference type="EMBL" id="JANAKD010003154">
    <property type="protein sequence ID" value="KAJ3472404.1"/>
    <property type="molecule type" value="Genomic_DNA"/>
</dbReference>
<evidence type="ECO:0000313" key="1">
    <source>
        <dbReference type="EMBL" id="KAJ3472404.1"/>
    </source>
</evidence>
<sequence length="189" mass="21414">MKNVSLMTRQSIIENTASDMYLWVGLPNEDHGHRLWIAMTFRAMMPKLRVCRCAHLRYALFLEGTSTVSEAFDRADPSGAGRSIAQRFVEVVTGLRQPPLPSGEPAFFHPHEDRFMSLAHDLKERRSRVRIADHDYGAHRLTTAAPDYRYSLDGLFRNAAASSLRELHYIVDKIQEGLAGMKSRAEDGI</sequence>
<gene>
    <name evidence="1" type="ORF">NLG97_g11015</name>
</gene>
<evidence type="ECO:0000313" key="2">
    <source>
        <dbReference type="Proteomes" id="UP001148737"/>
    </source>
</evidence>